<reference evidence="3" key="1">
    <citation type="journal article" date="2019" name="Int. J. Syst. Evol. Microbiol.">
        <title>The Global Catalogue of Microorganisms (GCM) 10K type strain sequencing project: providing services to taxonomists for standard genome sequencing and annotation.</title>
        <authorList>
            <consortium name="The Broad Institute Genomics Platform"/>
            <consortium name="The Broad Institute Genome Sequencing Center for Infectious Disease"/>
            <person name="Wu L."/>
            <person name="Ma J."/>
        </authorList>
    </citation>
    <scope>NUCLEOTIDE SEQUENCE [LARGE SCALE GENOMIC DNA]</scope>
    <source>
        <strain evidence="3">JCM 16242</strain>
    </source>
</reference>
<evidence type="ECO:0000256" key="1">
    <source>
        <dbReference type="SAM" id="MobiDB-lite"/>
    </source>
</evidence>
<accession>A0ABP3EHE4</accession>
<organism evidence="2 3">
    <name type="scientific">Rhodanobacter caeni</name>
    <dbReference type="NCBI Taxonomy" id="657654"/>
    <lineage>
        <taxon>Bacteria</taxon>
        <taxon>Pseudomonadati</taxon>
        <taxon>Pseudomonadota</taxon>
        <taxon>Gammaproteobacteria</taxon>
        <taxon>Lysobacterales</taxon>
        <taxon>Rhodanobacteraceae</taxon>
        <taxon>Rhodanobacter</taxon>
    </lineage>
</organism>
<comment type="caution">
    <text evidence="2">The sequence shown here is derived from an EMBL/GenBank/DDBJ whole genome shotgun (WGS) entry which is preliminary data.</text>
</comment>
<dbReference type="EMBL" id="BAAAFO010000004">
    <property type="protein sequence ID" value="GAA0260641.1"/>
    <property type="molecule type" value="Genomic_DNA"/>
</dbReference>
<evidence type="ECO:0000313" key="3">
    <source>
        <dbReference type="Proteomes" id="UP001500657"/>
    </source>
</evidence>
<proteinExistence type="predicted"/>
<feature type="region of interest" description="Disordered" evidence="1">
    <location>
        <begin position="284"/>
        <end position="310"/>
    </location>
</feature>
<feature type="region of interest" description="Disordered" evidence="1">
    <location>
        <begin position="468"/>
        <end position="487"/>
    </location>
</feature>
<dbReference type="Proteomes" id="UP001500657">
    <property type="component" value="Unassembled WGS sequence"/>
</dbReference>
<sequence>MGWRLMPYDIAGALQNPNIIGNALAAGQAGRAAGLQDQAMRKQNALAQLAGQAYSAPAEQQNALVSQMIGIDPQSGMEMGSALAGRAQAQEVDHAKRLGGAARYMAQALQSKNPAQIEGAWQAVRPYIAQLSGKEPPQNWDPAMEPALYQAIAATGGMPDVKGVVVAPGSVLANPSTGERMLANPASLQYHDVPMGEGKAAGAFDPSTGTVRPAVGGVPQGGPQIDPMQPFIDQANAAIQMGAPQDQVEAWLQRQAQQIGAQPQAPGQGGNQLQTTQAVVPAQFGVGTPAGPKPQSETWSQPVDEAGPDGKPIRVQYSNTGERRVVEGAAPIPKGSAAKKSDEQIKMSLYTKGLADDAYAYAAAATGKTQEELRSMTPQQVAALVAQGSRWSSGPVMGRIPGINPIANADLAAYANSASGKMARMNNPTGPVSNSDFEIAAKSVWGPDKPDDVNAQLILNALQREKAAQGDVPAGSTPNNGGGYRVGQTIEVNGKQYRVTGGDPNDPDVEPL</sequence>
<feature type="region of interest" description="Disordered" evidence="1">
    <location>
        <begin position="493"/>
        <end position="512"/>
    </location>
</feature>
<gene>
    <name evidence="2" type="ORF">GCM10009126_27610</name>
</gene>
<evidence type="ECO:0000313" key="2">
    <source>
        <dbReference type="EMBL" id="GAA0260641.1"/>
    </source>
</evidence>
<name>A0ABP3EHE4_9GAMM</name>
<keyword evidence="3" id="KW-1185">Reference proteome</keyword>
<protein>
    <submittedName>
        <fullName evidence="2">Uncharacterized protein</fullName>
    </submittedName>
</protein>